<feature type="compositionally biased region" description="Basic residues" evidence="1">
    <location>
        <begin position="70"/>
        <end position="79"/>
    </location>
</feature>
<evidence type="ECO:0000313" key="2">
    <source>
        <dbReference type="EMBL" id="MBY81201.1"/>
    </source>
</evidence>
<evidence type="ECO:0000313" key="3">
    <source>
        <dbReference type="Proteomes" id="UP000694846"/>
    </source>
</evidence>
<protein>
    <submittedName>
        <fullName evidence="4">Peptidyl-prolyl cis-trans isomerase G-like</fullName>
    </submittedName>
</protein>
<dbReference type="RefSeq" id="XP_025424999.1">
    <property type="nucleotide sequence ID" value="XM_025569214.1"/>
</dbReference>
<evidence type="ECO:0000313" key="4">
    <source>
        <dbReference type="RefSeq" id="XP_025424999.1"/>
    </source>
</evidence>
<organism evidence="2">
    <name type="scientific">Sipha flava</name>
    <name type="common">yellow sugarcane aphid</name>
    <dbReference type="NCBI Taxonomy" id="143950"/>
    <lineage>
        <taxon>Eukaryota</taxon>
        <taxon>Metazoa</taxon>
        <taxon>Ecdysozoa</taxon>
        <taxon>Arthropoda</taxon>
        <taxon>Hexapoda</taxon>
        <taxon>Insecta</taxon>
        <taxon>Pterygota</taxon>
        <taxon>Neoptera</taxon>
        <taxon>Paraneoptera</taxon>
        <taxon>Hemiptera</taxon>
        <taxon>Sternorrhyncha</taxon>
        <taxon>Aphidomorpha</taxon>
        <taxon>Aphidoidea</taxon>
        <taxon>Aphididae</taxon>
        <taxon>Sipha</taxon>
    </lineage>
</organism>
<dbReference type="EMBL" id="GGMS01011998">
    <property type="protein sequence ID" value="MBY81201.1"/>
    <property type="molecule type" value="Transcribed_RNA"/>
</dbReference>
<reference evidence="2" key="1">
    <citation type="submission" date="2018-04" db="EMBL/GenBank/DDBJ databases">
        <title>Transcriptome assembly of Sipha flava.</title>
        <authorList>
            <person name="Scully E.D."/>
            <person name="Geib S.M."/>
            <person name="Palmer N.A."/>
            <person name="Koch K."/>
            <person name="Bradshaw J."/>
            <person name="Heng-Moss T."/>
            <person name="Sarath G."/>
        </authorList>
    </citation>
    <scope>NUCLEOTIDE SEQUENCE</scope>
</reference>
<dbReference type="AlphaFoldDB" id="A0A2S2QTX8"/>
<keyword evidence="3" id="KW-1185">Reference proteome</keyword>
<proteinExistence type="predicted"/>
<feature type="region of interest" description="Disordered" evidence="1">
    <location>
        <begin position="1"/>
        <end position="132"/>
    </location>
</feature>
<feature type="compositionally biased region" description="Basic residues" evidence="1">
    <location>
        <begin position="37"/>
        <end position="61"/>
    </location>
</feature>
<dbReference type="Proteomes" id="UP000694846">
    <property type="component" value="Unplaced"/>
</dbReference>
<accession>A0A2S2QTX8</accession>
<feature type="compositionally biased region" description="Low complexity" evidence="1">
    <location>
        <begin position="95"/>
        <end position="110"/>
    </location>
</feature>
<dbReference type="GeneID" id="112693934"/>
<gene>
    <name evidence="4" type="primary">LOC112693934</name>
    <name evidence="2" type="ORF">g.69856</name>
</gene>
<reference evidence="4" key="2">
    <citation type="submission" date="2025-04" db="UniProtKB">
        <authorList>
            <consortium name="RefSeq"/>
        </authorList>
    </citation>
    <scope>IDENTIFICATION</scope>
    <source>
        <tissue evidence="4">Whole body</tissue>
    </source>
</reference>
<evidence type="ECO:0000256" key="1">
    <source>
        <dbReference type="SAM" id="MobiDB-lite"/>
    </source>
</evidence>
<name>A0A2S2QTX8_9HEMI</name>
<dbReference type="OrthoDB" id="6624744at2759"/>
<sequence length="263" mass="31079">MSKYSSDSNSRDRTRSYSRYYNQRHRSSSSSSAEKSRHSKYRHSRKAESKRHKKSKRKHRSNSSSDRSTSRHKHSSRSHHKDESRSKKKHRRRSSSTSSDSDHSSISNKDNYSKSSKASHNEKSKNEQPNLVFNSECEKSVVKSEAVTSKDENINWLEKNVYDVMRRENEIEQINQEGFVFKVFKPSSELKEKCIEHLNISYDVPKFNDDIVNNLIVEDSAFLISNRHRLLNAKYKLLTKKERCDIWARYLFDSYKQSEQNNE</sequence>